<evidence type="ECO:0000313" key="2">
    <source>
        <dbReference type="EMBL" id="MDA5193842.1"/>
    </source>
</evidence>
<dbReference type="InterPro" id="IPR037401">
    <property type="entry name" value="SnoaL-like"/>
</dbReference>
<dbReference type="RefSeq" id="WP_274943535.1">
    <property type="nucleotide sequence ID" value="NZ_JANWOI010000002.1"/>
</dbReference>
<evidence type="ECO:0000313" key="3">
    <source>
        <dbReference type="Proteomes" id="UP001141619"/>
    </source>
</evidence>
<dbReference type="CDD" id="cd00531">
    <property type="entry name" value="NTF2_like"/>
    <property type="match status" value="1"/>
</dbReference>
<evidence type="ECO:0000259" key="1">
    <source>
        <dbReference type="Pfam" id="PF13577"/>
    </source>
</evidence>
<organism evidence="2 3">
    <name type="scientific">Govanella unica</name>
    <dbReference type="NCBI Taxonomy" id="2975056"/>
    <lineage>
        <taxon>Bacteria</taxon>
        <taxon>Pseudomonadati</taxon>
        <taxon>Pseudomonadota</taxon>
        <taxon>Alphaproteobacteria</taxon>
        <taxon>Emcibacterales</taxon>
        <taxon>Govanellaceae</taxon>
        <taxon>Govanella</taxon>
    </lineage>
</organism>
<dbReference type="Gene3D" id="3.10.450.50">
    <property type="match status" value="1"/>
</dbReference>
<keyword evidence="3" id="KW-1185">Reference proteome</keyword>
<dbReference type="EMBL" id="JANWOI010000002">
    <property type="protein sequence ID" value="MDA5193842.1"/>
    <property type="molecule type" value="Genomic_DNA"/>
</dbReference>
<dbReference type="Proteomes" id="UP001141619">
    <property type="component" value="Unassembled WGS sequence"/>
</dbReference>
<reference evidence="2" key="2">
    <citation type="journal article" date="2023" name="Syst. Appl. Microbiol.">
        <title>Govania unica gen. nov., sp. nov., a rare biosphere bacterium that represents a novel family in the class Alphaproteobacteria.</title>
        <authorList>
            <person name="Vandamme P."/>
            <person name="Peeters C."/>
            <person name="Hettiarachchi A."/>
            <person name="Cnockaert M."/>
            <person name="Carlier A."/>
        </authorList>
    </citation>
    <scope>NUCLEOTIDE SEQUENCE</scope>
    <source>
        <strain evidence="2">LMG 31809</strain>
    </source>
</reference>
<dbReference type="SUPFAM" id="SSF54427">
    <property type="entry name" value="NTF2-like"/>
    <property type="match status" value="1"/>
</dbReference>
<accession>A0A9X3TY62</accession>
<reference evidence="2" key="1">
    <citation type="submission" date="2022-08" db="EMBL/GenBank/DDBJ databases">
        <authorList>
            <person name="Vandamme P."/>
            <person name="Hettiarachchi A."/>
            <person name="Peeters C."/>
            <person name="Cnockaert M."/>
            <person name="Carlier A."/>
        </authorList>
    </citation>
    <scope>NUCLEOTIDE SEQUENCE</scope>
    <source>
        <strain evidence="2">LMG 31809</strain>
    </source>
</reference>
<feature type="domain" description="SnoaL-like" evidence="1">
    <location>
        <begin position="12"/>
        <end position="137"/>
    </location>
</feature>
<name>A0A9X3TY62_9PROT</name>
<gene>
    <name evidence="2" type="ORF">NYP16_07740</name>
</gene>
<sequence length="178" mass="20298">MSLSSSRDPEIQALLDKQAIQEVLVRYLRGADRADADLIRRCYHPDATEDHGGTYSGTASDYVDMITPNIGKAKVLSHAISNILIELESDSLAFSECYITTFGRCKKDGEYFDTLTLARAFDRFERRNSEWRIAARRMAWEWNHEMPVTENWGRGLIAPDPSVLVRGAKKPLDIIYQR</sequence>
<dbReference type="Pfam" id="PF13577">
    <property type="entry name" value="SnoaL_4"/>
    <property type="match status" value="1"/>
</dbReference>
<dbReference type="InterPro" id="IPR032710">
    <property type="entry name" value="NTF2-like_dom_sf"/>
</dbReference>
<proteinExistence type="predicted"/>
<dbReference type="AlphaFoldDB" id="A0A9X3TY62"/>
<comment type="caution">
    <text evidence="2">The sequence shown here is derived from an EMBL/GenBank/DDBJ whole genome shotgun (WGS) entry which is preliminary data.</text>
</comment>
<protein>
    <submittedName>
        <fullName evidence="2">Nuclear transport factor 2 family protein</fullName>
    </submittedName>
</protein>